<dbReference type="EMBL" id="BAABME010014879">
    <property type="protein sequence ID" value="GAA0187591.1"/>
    <property type="molecule type" value="Genomic_DNA"/>
</dbReference>
<protein>
    <submittedName>
        <fullName evidence="1">Uncharacterized protein</fullName>
    </submittedName>
</protein>
<accession>A0AAV3S486</accession>
<organism evidence="1 2">
    <name type="scientific">Lithospermum erythrorhizon</name>
    <name type="common">Purple gromwell</name>
    <name type="synonym">Lithospermum officinale var. erythrorhizon</name>
    <dbReference type="NCBI Taxonomy" id="34254"/>
    <lineage>
        <taxon>Eukaryota</taxon>
        <taxon>Viridiplantae</taxon>
        <taxon>Streptophyta</taxon>
        <taxon>Embryophyta</taxon>
        <taxon>Tracheophyta</taxon>
        <taxon>Spermatophyta</taxon>
        <taxon>Magnoliopsida</taxon>
        <taxon>eudicotyledons</taxon>
        <taxon>Gunneridae</taxon>
        <taxon>Pentapetalae</taxon>
        <taxon>asterids</taxon>
        <taxon>lamiids</taxon>
        <taxon>Boraginales</taxon>
        <taxon>Boraginaceae</taxon>
        <taxon>Boraginoideae</taxon>
        <taxon>Lithospermeae</taxon>
        <taxon>Lithospermum</taxon>
    </lineage>
</organism>
<evidence type="ECO:0000313" key="2">
    <source>
        <dbReference type="Proteomes" id="UP001454036"/>
    </source>
</evidence>
<proteinExistence type="predicted"/>
<gene>
    <name evidence="1" type="ORF">LIER_34879</name>
</gene>
<keyword evidence="2" id="KW-1185">Reference proteome</keyword>
<reference evidence="1 2" key="1">
    <citation type="submission" date="2024-01" db="EMBL/GenBank/DDBJ databases">
        <title>The complete chloroplast genome sequence of Lithospermum erythrorhizon: insights into the phylogenetic relationship among Boraginaceae species and the maternal lineages of purple gromwells.</title>
        <authorList>
            <person name="Okada T."/>
            <person name="Watanabe K."/>
        </authorList>
    </citation>
    <scope>NUCLEOTIDE SEQUENCE [LARGE SCALE GENOMIC DNA]</scope>
</reference>
<sequence>MPWKNKIHHILRQNEFKINSSHSNQSKVVEEFTESQVGNKSEELSLYVSDLEDNDSEKKIFILPKNRRIVASLNVPSNLVYYASNVSLRKLDLNKLSEEQKEEDEEELCLREDVMSHRLDLNKQLIDIGGLHSNLEIEDVKVFMTI</sequence>
<dbReference type="Proteomes" id="UP001454036">
    <property type="component" value="Unassembled WGS sequence"/>
</dbReference>
<dbReference type="AlphaFoldDB" id="A0AAV3S486"/>
<evidence type="ECO:0000313" key="1">
    <source>
        <dbReference type="EMBL" id="GAA0187591.1"/>
    </source>
</evidence>
<name>A0AAV3S486_LITER</name>
<comment type="caution">
    <text evidence="1">The sequence shown here is derived from an EMBL/GenBank/DDBJ whole genome shotgun (WGS) entry which is preliminary data.</text>
</comment>